<accession>A0ABY6QLH7</accession>
<gene>
    <name evidence="1" type="ORF">OSC50_08270</name>
</gene>
<organism evidence="1 2">
    <name type="scientific">Pseudomonas quebecensis</name>
    <dbReference type="NCBI Taxonomy" id="2995174"/>
    <lineage>
        <taxon>Bacteria</taxon>
        <taxon>Pseudomonadati</taxon>
        <taxon>Pseudomonadota</taxon>
        <taxon>Gammaproteobacteria</taxon>
        <taxon>Pseudomonadales</taxon>
        <taxon>Pseudomonadaceae</taxon>
        <taxon>Pseudomonas</taxon>
    </lineage>
</organism>
<reference evidence="1" key="1">
    <citation type="submission" date="2022-11" db="EMBL/GenBank/DDBJ databases">
        <title>Taxonomic description of a new Pseudomonas species.</title>
        <authorList>
            <person name="Tambong J.T."/>
        </authorList>
    </citation>
    <scope>NUCLEOTIDE SEQUENCE</scope>
    <source>
        <strain evidence="1">S1Bt42</strain>
    </source>
</reference>
<dbReference type="InterPro" id="IPR053916">
    <property type="entry name" value="DUF6978"/>
</dbReference>
<protein>
    <recommendedName>
        <fullName evidence="3">HNH nuclease domain-containing protein</fullName>
    </recommendedName>
</protein>
<evidence type="ECO:0008006" key="3">
    <source>
        <dbReference type="Google" id="ProtNLM"/>
    </source>
</evidence>
<sequence length="171" mass="19458">MGDIILTDEQIEHLLEAPKAATSSSARWKTQRGSRQRNYDLQSQDGKLLFSLYLRQNERLKESFSCGLLYLHAGGEKVTLARYNGSDHPHYNPLDGTRSDNHCHIHRATERYMAAGRKSEHFAESTDRYTDLHGALRAIIDDCKITGIRLANQVDDDDNEEANDDQLDLDL</sequence>
<dbReference type="Proteomes" id="UP001164116">
    <property type="component" value="Chromosome"/>
</dbReference>
<dbReference type="RefSeq" id="WP_266246114.1">
    <property type="nucleotide sequence ID" value="NZ_CP112866.1"/>
</dbReference>
<evidence type="ECO:0000313" key="1">
    <source>
        <dbReference type="EMBL" id="UZW20316.1"/>
    </source>
</evidence>
<keyword evidence="2" id="KW-1185">Reference proteome</keyword>
<proteinExistence type="predicted"/>
<evidence type="ECO:0000313" key="2">
    <source>
        <dbReference type="Proteomes" id="UP001164116"/>
    </source>
</evidence>
<dbReference type="Pfam" id="PF22398">
    <property type="entry name" value="DUF6978"/>
    <property type="match status" value="1"/>
</dbReference>
<name>A0ABY6QLH7_9PSED</name>
<dbReference type="EMBL" id="CP112866">
    <property type="protein sequence ID" value="UZW20316.1"/>
    <property type="molecule type" value="Genomic_DNA"/>
</dbReference>